<dbReference type="GO" id="GO:0010181">
    <property type="term" value="F:FMN binding"/>
    <property type="evidence" value="ECO:0007669"/>
    <property type="project" value="InterPro"/>
</dbReference>
<feature type="transmembrane region" description="Helical" evidence="4">
    <location>
        <begin position="38"/>
        <end position="62"/>
    </location>
</feature>
<dbReference type="PANTHER" id="PTHR34219:SF3">
    <property type="entry name" value="BLL7967 PROTEIN"/>
    <property type="match status" value="1"/>
</dbReference>
<evidence type="ECO:0000259" key="6">
    <source>
        <dbReference type="PROSITE" id="PS51384"/>
    </source>
</evidence>
<reference evidence="7" key="3">
    <citation type="submission" date="2022-12" db="EMBL/GenBank/DDBJ databases">
        <authorList>
            <person name="Sun Q."/>
            <person name="Kim S."/>
        </authorList>
    </citation>
    <scope>NUCLEOTIDE SEQUENCE</scope>
    <source>
        <strain evidence="7">KCTC 12343</strain>
    </source>
</reference>
<keyword evidence="2" id="KW-0288">FMN</keyword>
<dbReference type="PANTHER" id="PTHR34219">
    <property type="entry name" value="IRON-REGULATED INNER MEMBRANE PROTEIN-RELATED"/>
    <property type="match status" value="1"/>
</dbReference>
<evidence type="ECO:0000256" key="4">
    <source>
        <dbReference type="SAM" id="Phobius"/>
    </source>
</evidence>
<feature type="domain" description="Flavodoxin-like" evidence="5">
    <location>
        <begin position="426"/>
        <end position="563"/>
    </location>
</feature>
<dbReference type="Gene3D" id="2.40.30.10">
    <property type="entry name" value="Translation factors"/>
    <property type="match status" value="1"/>
</dbReference>
<dbReference type="Proteomes" id="UP000628442">
    <property type="component" value="Unassembled WGS sequence"/>
</dbReference>
<evidence type="ECO:0000313" key="9">
    <source>
        <dbReference type="Proteomes" id="UP000292307"/>
    </source>
</evidence>
<dbReference type="Gene3D" id="3.40.50.80">
    <property type="entry name" value="Nucleotide-binding domain of ferredoxin-NADP reductase (FNR) module"/>
    <property type="match status" value="1"/>
</dbReference>
<dbReference type="EMBL" id="CP036401">
    <property type="protein sequence ID" value="QBI01463.1"/>
    <property type="molecule type" value="Genomic_DNA"/>
</dbReference>
<dbReference type="CDD" id="cd06200">
    <property type="entry name" value="SiR_like1"/>
    <property type="match status" value="1"/>
</dbReference>
<dbReference type="InterPro" id="IPR017927">
    <property type="entry name" value="FAD-bd_FR_type"/>
</dbReference>
<evidence type="ECO:0000259" key="5">
    <source>
        <dbReference type="PROSITE" id="PS50902"/>
    </source>
</evidence>
<feature type="domain" description="FAD-binding FR-type" evidence="6">
    <location>
        <begin position="579"/>
        <end position="742"/>
    </location>
</feature>
<dbReference type="InterPro" id="IPR039261">
    <property type="entry name" value="FNR_nucleotide-bd"/>
</dbReference>
<dbReference type="EMBL" id="BMWV01000003">
    <property type="protein sequence ID" value="GGY35522.1"/>
    <property type="molecule type" value="Genomic_DNA"/>
</dbReference>
<evidence type="ECO:0000256" key="1">
    <source>
        <dbReference type="ARBA" id="ARBA00022630"/>
    </source>
</evidence>
<keyword evidence="3" id="KW-0813">Transport</keyword>
<dbReference type="Pfam" id="PF00258">
    <property type="entry name" value="Flavodoxin_1"/>
    <property type="match status" value="1"/>
</dbReference>
<sequence>MKRDSLPAGVTPASPAASQPIASRRWTLPTWKQAWFQLHWFVGITAGTVLVVIGLSGALLVFKEEMLDLANPGVRHVPAQNAPALAPQQVAEAVRAAHPERRVASVIVYSAPGTAARVGLAALPGQPRGESVYVHPYTGALQPHLAGEAAFEWIEFLHRWLLLERETGKPVTGTLALCLLGLALSGLYLRWPRNARNWRTWLTFDTRLKGRSFLWALHAVAGTWALVAYLVFTLTGAYWAFDVVRSTVDGWAGVKRPPREAPAKASSRMPGGQRAKTMPVDLAPAWNTFVGTAPGWQMAFLRFTDKPNDPIQVAWLAADAPHPRARGAMTIAPDGTLVKHEPYAAKSAGARALTTLYPLHIGTYFGLPGQIAMMLASLALPGFAVTGWMLYLKRRRQARAARTERARLQAIDGAAGPLAMAAVAPVLVAYASQTGQAESLALRTAAALRSSGTPADVRAVATLAPRDLAGYGEALFVASSYGEGEPPDGARRFARLLAERDDRLPGLRYAVLALGDSAYARFCGFGRALDDRLAALGATRLFAPVEVDNGDEAAVARWSAALACLGAAPLAEVAAGAGAPWQSWTLASRTLLNPGSLGAPLHEVRLEPDGDAATAGWLPGALLELEARHADTVVQAWLAQSGLDGRAVVGEHTLAGLLATSELPDADHRFASAGACAAVLKPLAPRRYSIASLPADGAVELLVRQVRHEQGLGLASGWLTAHAAPGTAVRARLLANPGFAPVDADVPCIYIGNGSGLAGLRGHLRARVAAGRQRNWLVFGERQRAFDSLCAREVQGWAATGFLPELDLVFSRDGEGYVQDRLRARAGLLRAWIGDGAVLFICGSLQGMAGGVDAALADLLGRDTVELLAAEGRIRRDVY</sequence>
<dbReference type="RefSeq" id="WP_131145585.1">
    <property type="nucleotide sequence ID" value="NZ_BMWV01000003.1"/>
</dbReference>
<keyword evidence="4" id="KW-0472">Membrane</keyword>
<dbReference type="SUPFAM" id="SSF52343">
    <property type="entry name" value="Ferredoxin reductase-like, C-terminal NADP-linked domain"/>
    <property type="match status" value="1"/>
</dbReference>
<dbReference type="SUPFAM" id="SSF52218">
    <property type="entry name" value="Flavoproteins"/>
    <property type="match status" value="1"/>
</dbReference>
<feature type="transmembrane region" description="Helical" evidence="4">
    <location>
        <begin position="371"/>
        <end position="392"/>
    </location>
</feature>
<dbReference type="PROSITE" id="PS51384">
    <property type="entry name" value="FAD_FR"/>
    <property type="match status" value="1"/>
</dbReference>
<accession>A0A411WXP0</accession>
<reference evidence="7" key="1">
    <citation type="journal article" date="2014" name="Int. J. Syst. Evol. Microbiol.">
        <title>Complete genome sequence of Corynebacterium casei LMG S-19264T (=DSM 44701T), isolated from a smear-ripened cheese.</title>
        <authorList>
            <consortium name="US DOE Joint Genome Institute (JGI-PGF)"/>
            <person name="Walter F."/>
            <person name="Albersmeier A."/>
            <person name="Kalinowski J."/>
            <person name="Ruckert C."/>
        </authorList>
    </citation>
    <scope>NUCLEOTIDE SEQUENCE</scope>
    <source>
        <strain evidence="7">KCTC 12343</strain>
    </source>
</reference>
<keyword evidence="4" id="KW-0812">Transmembrane</keyword>
<evidence type="ECO:0000313" key="8">
    <source>
        <dbReference type="EMBL" id="QBI01463.1"/>
    </source>
</evidence>
<dbReference type="InterPro" id="IPR001094">
    <property type="entry name" value="Flavdoxin-like"/>
</dbReference>
<dbReference type="InterPro" id="IPR008254">
    <property type="entry name" value="Flavodoxin/NO_synth"/>
</dbReference>
<dbReference type="Proteomes" id="UP000292307">
    <property type="component" value="Chromosome"/>
</dbReference>
<evidence type="ECO:0000313" key="10">
    <source>
        <dbReference type="Proteomes" id="UP000628442"/>
    </source>
</evidence>
<evidence type="ECO:0000256" key="3">
    <source>
        <dbReference type="ARBA" id="ARBA00022982"/>
    </source>
</evidence>
<keyword evidence="3" id="KW-0249">Electron transport</keyword>
<dbReference type="InterPro" id="IPR029039">
    <property type="entry name" value="Flavoprotein-like_sf"/>
</dbReference>
<dbReference type="Gene3D" id="3.40.50.360">
    <property type="match status" value="1"/>
</dbReference>
<keyword evidence="4" id="KW-1133">Transmembrane helix</keyword>
<keyword evidence="9" id="KW-1185">Reference proteome</keyword>
<dbReference type="PROSITE" id="PS50902">
    <property type="entry name" value="FLAVODOXIN_LIKE"/>
    <property type="match status" value="1"/>
</dbReference>
<feature type="transmembrane region" description="Helical" evidence="4">
    <location>
        <begin position="212"/>
        <end position="241"/>
    </location>
</feature>
<keyword evidence="1" id="KW-0285">Flavoprotein</keyword>
<organism evidence="7 10">
    <name type="scientific">Pseudoduganella albidiflava</name>
    <dbReference type="NCBI Taxonomy" id="321983"/>
    <lineage>
        <taxon>Bacteria</taxon>
        <taxon>Pseudomonadati</taxon>
        <taxon>Pseudomonadota</taxon>
        <taxon>Betaproteobacteria</taxon>
        <taxon>Burkholderiales</taxon>
        <taxon>Oxalobacteraceae</taxon>
        <taxon>Telluria group</taxon>
        <taxon>Pseudoduganella</taxon>
    </lineage>
</organism>
<evidence type="ECO:0000313" key="7">
    <source>
        <dbReference type="EMBL" id="GGY35522.1"/>
    </source>
</evidence>
<reference evidence="8 9" key="2">
    <citation type="submission" date="2019-02" db="EMBL/GenBank/DDBJ databases">
        <title>Draft Genome Sequences of Six Type Strains of the Genus Massilia.</title>
        <authorList>
            <person name="Miess H."/>
            <person name="Frediansyhah A."/>
            <person name="Gross H."/>
        </authorList>
    </citation>
    <scope>NUCLEOTIDE SEQUENCE [LARGE SCALE GENOMIC DNA]</scope>
    <source>
        <strain evidence="8 9">DSM 17472</strain>
    </source>
</reference>
<evidence type="ECO:0000256" key="2">
    <source>
        <dbReference type="ARBA" id="ARBA00022643"/>
    </source>
</evidence>
<dbReference type="AlphaFoldDB" id="A0A411WXP0"/>
<name>A0A411WXP0_9BURK</name>
<proteinExistence type="predicted"/>
<dbReference type="PRINTS" id="PR00369">
    <property type="entry name" value="FLAVODOXIN"/>
</dbReference>
<protein>
    <submittedName>
        <fullName evidence="8">Nitric oxide synthase</fullName>
    </submittedName>
    <submittedName>
        <fullName evidence="7">Oxidoreductase</fullName>
    </submittedName>
</protein>
<dbReference type="SUPFAM" id="SSF63380">
    <property type="entry name" value="Riboflavin synthase domain-like"/>
    <property type="match status" value="1"/>
</dbReference>
<dbReference type="InterPro" id="IPR017938">
    <property type="entry name" value="Riboflavin_synthase-like_b-brl"/>
</dbReference>
<feature type="transmembrane region" description="Helical" evidence="4">
    <location>
        <begin position="171"/>
        <end position="191"/>
    </location>
</feature>
<feature type="transmembrane region" description="Helical" evidence="4">
    <location>
        <begin position="413"/>
        <end position="432"/>
    </location>
</feature>
<dbReference type="OrthoDB" id="9816402at2"/>
<dbReference type="InterPro" id="IPR005625">
    <property type="entry name" value="PepSY-ass_TM"/>
</dbReference>
<dbReference type="GO" id="GO:0016491">
    <property type="term" value="F:oxidoreductase activity"/>
    <property type="evidence" value="ECO:0007669"/>
    <property type="project" value="InterPro"/>
</dbReference>
<dbReference type="Pfam" id="PF03929">
    <property type="entry name" value="PepSY_TM"/>
    <property type="match status" value="1"/>
</dbReference>
<gene>
    <name evidence="8" type="ORF">EYF70_11840</name>
    <name evidence="7" type="ORF">GCM10007387_16990</name>
</gene>